<comment type="caution">
    <text evidence="1">The sequence shown here is derived from an EMBL/GenBank/DDBJ whole genome shotgun (WGS) entry which is preliminary data.</text>
</comment>
<evidence type="ECO:0000313" key="1">
    <source>
        <dbReference type="EMBL" id="RIB09635.1"/>
    </source>
</evidence>
<keyword evidence="2" id="KW-1185">Reference proteome</keyword>
<dbReference type="AlphaFoldDB" id="A0A397UH71"/>
<dbReference type="InterPro" id="IPR036047">
    <property type="entry name" value="F-box-like_dom_sf"/>
</dbReference>
<dbReference type="InterPro" id="IPR032675">
    <property type="entry name" value="LRR_dom_sf"/>
</dbReference>
<dbReference type="SUPFAM" id="SSF81383">
    <property type="entry name" value="F-box domain"/>
    <property type="match status" value="1"/>
</dbReference>
<organism evidence="1 2">
    <name type="scientific">Gigaspora rosea</name>
    <dbReference type="NCBI Taxonomy" id="44941"/>
    <lineage>
        <taxon>Eukaryota</taxon>
        <taxon>Fungi</taxon>
        <taxon>Fungi incertae sedis</taxon>
        <taxon>Mucoromycota</taxon>
        <taxon>Glomeromycotina</taxon>
        <taxon>Glomeromycetes</taxon>
        <taxon>Diversisporales</taxon>
        <taxon>Gigasporaceae</taxon>
        <taxon>Gigaspora</taxon>
    </lineage>
</organism>
<reference evidence="1 2" key="1">
    <citation type="submission" date="2018-06" db="EMBL/GenBank/DDBJ databases">
        <title>Comparative genomics reveals the genomic features of Rhizophagus irregularis, R. cerebriforme, R. diaphanum and Gigaspora rosea, and their symbiotic lifestyle signature.</title>
        <authorList>
            <person name="Morin E."/>
            <person name="San Clemente H."/>
            <person name="Chen E.C.H."/>
            <person name="De La Providencia I."/>
            <person name="Hainaut M."/>
            <person name="Kuo A."/>
            <person name="Kohler A."/>
            <person name="Murat C."/>
            <person name="Tang N."/>
            <person name="Roy S."/>
            <person name="Loubradou J."/>
            <person name="Henrissat B."/>
            <person name="Grigoriev I.V."/>
            <person name="Corradi N."/>
            <person name="Roux C."/>
            <person name="Martin F.M."/>
        </authorList>
    </citation>
    <scope>NUCLEOTIDE SEQUENCE [LARGE SCALE GENOMIC DNA]</scope>
    <source>
        <strain evidence="1 2">DAOM 194757</strain>
    </source>
</reference>
<accession>A0A397UH71</accession>
<dbReference type="OrthoDB" id="10288955at2759"/>
<dbReference type="Proteomes" id="UP000266673">
    <property type="component" value="Unassembled WGS sequence"/>
</dbReference>
<dbReference type="EMBL" id="QKWP01001346">
    <property type="protein sequence ID" value="RIB09635.1"/>
    <property type="molecule type" value="Genomic_DNA"/>
</dbReference>
<name>A0A397UH71_9GLOM</name>
<gene>
    <name evidence="1" type="ORF">C2G38_2146460</name>
</gene>
<proteinExistence type="predicted"/>
<dbReference type="Gene3D" id="3.80.10.10">
    <property type="entry name" value="Ribonuclease Inhibitor"/>
    <property type="match status" value="1"/>
</dbReference>
<protein>
    <submittedName>
        <fullName evidence="1">Uncharacterized protein</fullName>
    </submittedName>
</protein>
<evidence type="ECO:0000313" key="2">
    <source>
        <dbReference type="Proteomes" id="UP000266673"/>
    </source>
</evidence>
<sequence>MAAKIFMGNMPELMEKILNNLNNEFNSLRSCALVSRHWCKMSIPMLWQDPFSFEQNLLVISIYFSSLGEDEKFILKGYGINEEFSKTLFDYARFLKVLDLACLTSLYFPKYLELKSEIFNSFEQNVQFFSQLQELVLGKISLGFRIESATKLLRILAKNVTKINALKLDRFASDYKQQLFHALICIINSQEQLKEFSLVSEKYLSLFYDIISDSEIQNNAEFEKLKDCKKLEILRIKYCDMKLLKIFNYKISTLEIVCLQIDASNIVQILENSCILLQRFKLATEELFEESLLLESLEYFCPNITYLNISKIGFSTQLIALISNLQKLQFLTLCCTDESIDLNDSTDTLEEELKIRAMQFAELLPSTLQYLDLRGTWLNQNMDISLNHCNSPLKKLLIGRLDDENSSKALIEFCIRIRTLNYVGVLDYLDLNDNIKKDVEAYVVLVPYERIVVDC</sequence>